<protein>
    <submittedName>
        <fullName evidence="1">Uncharacterized protein</fullName>
    </submittedName>
</protein>
<accession>A0A8J7IM09</accession>
<dbReference type="AlphaFoldDB" id="A0A8J7IM09"/>
<reference evidence="1" key="1">
    <citation type="submission" date="2020-12" db="EMBL/GenBank/DDBJ databases">
        <title>Geomonas sp. Red875, isolated from river sediment.</title>
        <authorList>
            <person name="Xu Z."/>
            <person name="Zhang Z."/>
            <person name="Masuda Y."/>
            <person name="Itoh H."/>
            <person name="Senoo K."/>
        </authorList>
    </citation>
    <scope>NUCLEOTIDE SEQUENCE</scope>
    <source>
        <strain evidence="1">Red875</strain>
    </source>
</reference>
<organism evidence="1 2">
    <name type="scientific">Geomesophilobacter sediminis</name>
    <dbReference type="NCBI Taxonomy" id="2798584"/>
    <lineage>
        <taxon>Bacteria</taxon>
        <taxon>Pseudomonadati</taxon>
        <taxon>Thermodesulfobacteriota</taxon>
        <taxon>Desulfuromonadia</taxon>
        <taxon>Geobacterales</taxon>
        <taxon>Geobacteraceae</taxon>
        <taxon>Geomesophilobacter</taxon>
    </lineage>
</organism>
<dbReference type="EMBL" id="JAEMHM010000002">
    <property type="protein sequence ID" value="MBJ6723603.1"/>
    <property type="molecule type" value="Genomic_DNA"/>
</dbReference>
<evidence type="ECO:0000313" key="2">
    <source>
        <dbReference type="Proteomes" id="UP000636888"/>
    </source>
</evidence>
<dbReference type="Proteomes" id="UP000636888">
    <property type="component" value="Unassembled WGS sequence"/>
</dbReference>
<keyword evidence="2" id="KW-1185">Reference proteome</keyword>
<evidence type="ECO:0000313" key="1">
    <source>
        <dbReference type="EMBL" id="MBJ6723603.1"/>
    </source>
</evidence>
<name>A0A8J7IM09_9BACT</name>
<dbReference type="RefSeq" id="WP_199382444.1">
    <property type="nucleotide sequence ID" value="NZ_JAEMHM010000002.1"/>
</dbReference>
<gene>
    <name evidence="1" type="ORF">JFN93_02670</name>
</gene>
<sequence>MINADSAEATVPIVTPAWQGSRRFSVETAVGLKRTQMARSDEQQLSHKTMTFFAM</sequence>
<proteinExistence type="predicted"/>
<comment type="caution">
    <text evidence="1">The sequence shown here is derived from an EMBL/GenBank/DDBJ whole genome shotgun (WGS) entry which is preliminary data.</text>
</comment>